<dbReference type="PIRSF" id="PIRSF006630">
    <property type="entry name" value="NADS_GAT"/>
    <property type="match status" value="1"/>
</dbReference>
<evidence type="ECO:0000256" key="8">
    <source>
        <dbReference type="PIRNR" id="PIRNR006630"/>
    </source>
</evidence>
<keyword evidence="4 7" id="KW-0547">Nucleotide-binding</keyword>
<evidence type="ECO:0000313" key="12">
    <source>
        <dbReference type="Proteomes" id="UP000294902"/>
    </source>
</evidence>
<feature type="binding site" evidence="7">
    <location>
        <position position="470"/>
    </location>
    <ligand>
        <name>deamido-NAD(+)</name>
        <dbReference type="ChEBI" id="CHEBI:58437"/>
        <note>ligand shared between two neighboring subunits</note>
    </ligand>
</feature>
<organism evidence="11 12">
    <name type="scientific">Natranaerovirga pectinivora</name>
    <dbReference type="NCBI Taxonomy" id="682400"/>
    <lineage>
        <taxon>Bacteria</taxon>
        <taxon>Bacillati</taxon>
        <taxon>Bacillota</taxon>
        <taxon>Clostridia</taxon>
        <taxon>Lachnospirales</taxon>
        <taxon>Natranaerovirgaceae</taxon>
        <taxon>Natranaerovirga</taxon>
    </lineage>
</organism>
<evidence type="ECO:0000256" key="7">
    <source>
        <dbReference type="HAMAP-Rule" id="MF_02090"/>
    </source>
</evidence>
<dbReference type="CDD" id="cd07570">
    <property type="entry name" value="GAT_Gln-NAD-synth"/>
    <property type="match status" value="1"/>
</dbReference>
<dbReference type="InterPro" id="IPR014729">
    <property type="entry name" value="Rossmann-like_a/b/a_fold"/>
</dbReference>
<dbReference type="AlphaFoldDB" id="A0A4V2V0J0"/>
<dbReference type="InterPro" id="IPR003010">
    <property type="entry name" value="C-N_Hydrolase"/>
</dbReference>
<dbReference type="Gene3D" id="3.40.50.620">
    <property type="entry name" value="HUPs"/>
    <property type="match status" value="1"/>
</dbReference>
<protein>
    <recommendedName>
        <fullName evidence="7 8">Glutamine-dependent NAD(+) synthetase</fullName>
        <ecNumber evidence="7 8">6.3.5.1</ecNumber>
    </recommendedName>
    <alternativeName>
        <fullName evidence="7 8">NAD(+) synthase [glutamine-hydrolyzing]</fullName>
    </alternativeName>
</protein>
<keyword evidence="6 7" id="KW-0520">NAD</keyword>
<dbReference type="Proteomes" id="UP000294902">
    <property type="component" value="Unassembled WGS sequence"/>
</dbReference>
<dbReference type="HAMAP" id="MF_02090">
    <property type="entry name" value="NadE_glutamine_dep"/>
    <property type="match status" value="1"/>
</dbReference>
<evidence type="ECO:0000256" key="9">
    <source>
        <dbReference type="RuleBase" id="RU003811"/>
    </source>
</evidence>
<feature type="active site" description="Proton acceptor; for glutaminase activity" evidence="7">
    <location>
        <position position="47"/>
    </location>
</feature>
<feature type="domain" description="CN hydrolase" evidence="10">
    <location>
        <begin position="7"/>
        <end position="272"/>
    </location>
</feature>
<dbReference type="EMBL" id="SMAL01000002">
    <property type="protein sequence ID" value="TCT16357.1"/>
    <property type="molecule type" value="Genomic_DNA"/>
</dbReference>
<feature type="binding site" evidence="7">
    <location>
        <position position="441"/>
    </location>
    <ligand>
        <name>deamido-NAD(+)</name>
        <dbReference type="ChEBI" id="CHEBI:58437"/>
        <note>ligand shared between two neighboring subunits</note>
    </ligand>
</feature>
<keyword evidence="5 7" id="KW-0067">ATP-binding</keyword>
<dbReference type="RefSeq" id="WP_132250694.1">
    <property type="nucleotide sequence ID" value="NZ_SMAL01000002.1"/>
</dbReference>
<comment type="similarity">
    <text evidence="2 7 8">In the C-terminal section; belongs to the NAD synthetase family.</text>
</comment>
<comment type="function">
    <text evidence="7">Catalyzes the ATP-dependent amidation of deamido-NAD to form NAD. Uses L-glutamine as a nitrogen source.</text>
</comment>
<dbReference type="NCBIfam" id="NF002730">
    <property type="entry name" value="PRK02628.1"/>
    <property type="match status" value="1"/>
</dbReference>
<evidence type="ECO:0000256" key="4">
    <source>
        <dbReference type="ARBA" id="ARBA00022741"/>
    </source>
</evidence>
<dbReference type="SUPFAM" id="SSF52402">
    <property type="entry name" value="Adenine nucleotide alpha hydrolases-like"/>
    <property type="match status" value="1"/>
</dbReference>
<dbReference type="SUPFAM" id="SSF56317">
    <property type="entry name" value="Carbon-nitrogen hydrolase"/>
    <property type="match status" value="1"/>
</dbReference>
<dbReference type="GO" id="GO:0009435">
    <property type="term" value="P:NAD+ biosynthetic process"/>
    <property type="evidence" value="ECO:0007669"/>
    <property type="project" value="UniProtKB-UniRule"/>
</dbReference>
<reference evidence="11 12" key="1">
    <citation type="submission" date="2019-03" db="EMBL/GenBank/DDBJ databases">
        <title>Genomic Encyclopedia of Type Strains, Phase IV (KMG-IV): sequencing the most valuable type-strain genomes for metagenomic binning, comparative biology and taxonomic classification.</title>
        <authorList>
            <person name="Goeker M."/>
        </authorList>
    </citation>
    <scope>NUCLEOTIDE SEQUENCE [LARGE SCALE GENOMIC DNA]</scope>
    <source>
        <strain evidence="11 12">DSM 24629</strain>
    </source>
</reference>
<feature type="binding site" evidence="7">
    <location>
        <position position="122"/>
    </location>
    <ligand>
        <name>L-glutamine</name>
        <dbReference type="ChEBI" id="CHEBI:58359"/>
    </ligand>
</feature>
<dbReference type="PANTHER" id="PTHR23090:SF9">
    <property type="entry name" value="GLUTAMINE-DEPENDENT NAD(+) SYNTHETASE"/>
    <property type="match status" value="1"/>
</dbReference>
<gene>
    <name evidence="7" type="primary">nadE</name>
    <name evidence="11" type="ORF">EDC18_102376</name>
</gene>
<keyword evidence="12" id="KW-1185">Reference proteome</keyword>
<dbReference type="InterPro" id="IPR003694">
    <property type="entry name" value="NAD_synthase"/>
</dbReference>
<dbReference type="NCBIfam" id="TIGR00552">
    <property type="entry name" value="nadE"/>
    <property type="match status" value="1"/>
</dbReference>
<dbReference type="PANTHER" id="PTHR23090">
    <property type="entry name" value="NH 3 /GLUTAMINE-DEPENDENT NAD + SYNTHETASE"/>
    <property type="match status" value="1"/>
</dbReference>
<dbReference type="GO" id="GO:0004359">
    <property type="term" value="F:glutaminase activity"/>
    <property type="evidence" value="ECO:0007669"/>
    <property type="project" value="InterPro"/>
</dbReference>
<dbReference type="InterPro" id="IPR041856">
    <property type="entry name" value="NAD+_synth_C"/>
</dbReference>
<comment type="caution">
    <text evidence="11">The sequence shown here is derived from an EMBL/GenBank/DDBJ whole genome shotgun (WGS) entry which is preliminary data.</text>
</comment>
<evidence type="ECO:0000256" key="6">
    <source>
        <dbReference type="ARBA" id="ARBA00023027"/>
    </source>
</evidence>
<dbReference type="Pfam" id="PF02540">
    <property type="entry name" value="NAD_synthase"/>
    <property type="match status" value="1"/>
</dbReference>
<comment type="similarity">
    <text evidence="9">Belongs to the NAD synthetase family.</text>
</comment>
<feature type="active site" description="For glutaminase activity" evidence="7">
    <location>
        <position position="116"/>
    </location>
</feature>
<evidence type="ECO:0000256" key="5">
    <source>
        <dbReference type="ARBA" id="ARBA00022840"/>
    </source>
</evidence>
<feature type="binding site" evidence="7">
    <location>
        <position position="603"/>
    </location>
    <ligand>
        <name>deamido-NAD(+)</name>
        <dbReference type="ChEBI" id="CHEBI:58437"/>
        <note>ligand shared between two neighboring subunits</note>
    </ligand>
</feature>
<dbReference type="EC" id="6.3.5.1" evidence="7 8"/>
<keyword evidence="3 7" id="KW-0436">Ligase</keyword>
<dbReference type="Gene3D" id="1.10.10.1140">
    <property type="entry name" value="Glutamine-dependent NAD+ synthetase, C-terminal domain"/>
    <property type="match status" value="1"/>
</dbReference>
<comment type="catalytic activity">
    <reaction evidence="7 8">
        <text>deamido-NAD(+) + L-glutamine + ATP + H2O = L-glutamate + AMP + diphosphate + NAD(+) + H(+)</text>
        <dbReference type="Rhea" id="RHEA:24384"/>
        <dbReference type="ChEBI" id="CHEBI:15377"/>
        <dbReference type="ChEBI" id="CHEBI:15378"/>
        <dbReference type="ChEBI" id="CHEBI:29985"/>
        <dbReference type="ChEBI" id="CHEBI:30616"/>
        <dbReference type="ChEBI" id="CHEBI:33019"/>
        <dbReference type="ChEBI" id="CHEBI:57540"/>
        <dbReference type="ChEBI" id="CHEBI:58359"/>
        <dbReference type="ChEBI" id="CHEBI:58437"/>
        <dbReference type="ChEBI" id="CHEBI:456215"/>
        <dbReference type="EC" id="6.3.5.1"/>
    </reaction>
</comment>
<feature type="active site" description="Nucleophile; for glutaminase activity" evidence="7">
    <location>
        <position position="172"/>
    </location>
</feature>
<dbReference type="PROSITE" id="PS50263">
    <property type="entry name" value="CN_HYDROLASE"/>
    <property type="match status" value="1"/>
</dbReference>
<dbReference type="InterPro" id="IPR014445">
    <property type="entry name" value="Gln-dep_NAD_synthase"/>
</dbReference>
<dbReference type="GO" id="GO:0008795">
    <property type="term" value="F:NAD+ synthase activity"/>
    <property type="evidence" value="ECO:0007669"/>
    <property type="project" value="UniProtKB-UniRule"/>
</dbReference>
<dbReference type="Gene3D" id="3.60.110.10">
    <property type="entry name" value="Carbon-nitrogen hydrolase"/>
    <property type="match status" value="1"/>
</dbReference>
<evidence type="ECO:0000256" key="3">
    <source>
        <dbReference type="ARBA" id="ARBA00022598"/>
    </source>
</evidence>
<feature type="binding site" evidence="7">
    <location>
        <position position="465"/>
    </location>
    <ligand>
        <name>ATP</name>
        <dbReference type="ChEBI" id="CHEBI:30616"/>
    </ligand>
</feature>
<dbReference type="OrthoDB" id="9803818at2"/>
<sequence>MHNYNFIRVGSASPTIKVADIKHNEECIINLLSEGVKKGISLLTFPELCITGYTCQDLFHQNALLEEAKKSIERIREKSTSYPIFFVIGAPLELDGQLYNCLIGICEGKILGIVPKTYLPTYSEFYELRWFTPSKENTSKTFKFNNDEIPFGTDIIFVHSKLKNCKIAIDICEDLWAPIPPSSFSALSGATIILNGSASNDIVGKSVYRKKLIEQQSARTVTAYIYASSGYGESTTDVVFGGHCMIYENGKLLKENTRFTLSSSLIYEDIDLEVLTNDRLKRNTYYDKSITKDYRQVTFSSTIKEVALERQIDPHPFVPKDESIRSIHCEEIFSIQTLGLAKRLEHIGCNKVVIGISGGLDSTLALLVCVKTFDLLGIDRKNIIAITMPGFGTTDRTYNNALSLMKELGVTQKEISIKEASLQQFKDIGHDPSILDVTYENVQARGRTQILMNLANKENGIVIGTGDLSELALGWATYNGDHMSMYGVNGSIPKTLIRYLIDWVSSTQVGENTKAILLDVLDTPVSPELLPPTDKGEIQQKTEEVVGPYELHDFFLYNMMRYGFSPCKVFMLGVKAFENIYSREIILKWLKKFYYRFFSQQFKRSCLPDGPKVGSICLSPRGDWRMPSDAVVKIWIDELESIN</sequence>
<dbReference type="GO" id="GO:0005524">
    <property type="term" value="F:ATP binding"/>
    <property type="evidence" value="ECO:0007669"/>
    <property type="project" value="UniProtKB-UniRule"/>
</dbReference>
<dbReference type="GO" id="GO:0003952">
    <property type="term" value="F:NAD+ synthase (glutamine-hydrolyzing) activity"/>
    <property type="evidence" value="ECO:0007669"/>
    <property type="project" value="UniProtKB-UniRule"/>
</dbReference>
<feature type="binding site" evidence="7">
    <location>
        <position position="205"/>
    </location>
    <ligand>
        <name>L-glutamine</name>
        <dbReference type="ChEBI" id="CHEBI:58359"/>
    </ligand>
</feature>
<dbReference type="GO" id="GO:0005737">
    <property type="term" value="C:cytoplasm"/>
    <property type="evidence" value="ECO:0007669"/>
    <property type="project" value="InterPro"/>
</dbReference>
<feature type="binding site" evidence="7">
    <location>
        <begin position="355"/>
        <end position="362"/>
    </location>
    <ligand>
        <name>ATP</name>
        <dbReference type="ChEBI" id="CHEBI:30616"/>
    </ligand>
</feature>
<evidence type="ECO:0000256" key="2">
    <source>
        <dbReference type="ARBA" id="ARBA00007145"/>
    </source>
</evidence>
<feature type="binding site" evidence="7">
    <location>
        <begin position="475"/>
        <end position="478"/>
    </location>
    <ligand>
        <name>deamido-NAD(+)</name>
        <dbReference type="ChEBI" id="CHEBI:58437"/>
        <note>ligand shared between two neighboring subunits</note>
    </ligand>
</feature>
<evidence type="ECO:0000256" key="1">
    <source>
        <dbReference type="ARBA" id="ARBA00005188"/>
    </source>
</evidence>
<evidence type="ECO:0000259" key="10">
    <source>
        <dbReference type="PROSITE" id="PS50263"/>
    </source>
</evidence>
<dbReference type="Pfam" id="PF00795">
    <property type="entry name" value="CN_hydrolase"/>
    <property type="match status" value="1"/>
</dbReference>
<evidence type="ECO:0000313" key="11">
    <source>
        <dbReference type="EMBL" id="TCT16357.1"/>
    </source>
</evidence>
<dbReference type="CDD" id="cd00553">
    <property type="entry name" value="NAD_synthase"/>
    <property type="match status" value="1"/>
</dbReference>
<feature type="binding site" evidence="7">
    <location>
        <position position="199"/>
    </location>
    <ligand>
        <name>L-glutamine</name>
        <dbReference type="ChEBI" id="CHEBI:58359"/>
    </ligand>
</feature>
<accession>A0A4V2V0J0</accession>
<dbReference type="FunFam" id="3.40.50.620:FF:000155">
    <property type="entry name" value="Glutamine-dependent NAD(+) synthetase"/>
    <property type="match status" value="1"/>
</dbReference>
<dbReference type="InterPro" id="IPR022310">
    <property type="entry name" value="NAD/GMP_synthase"/>
</dbReference>
<dbReference type="InterPro" id="IPR036526">
    <property type="entry name" value="C-N_Hydrolase_sf"/>
</dbReference>
<name>A0A4V2V0J0_9FIRM</name>
<dbReference type="UniPathway" id="UPA00253">
    <property type="reaction ID" value="UER00334"/>
</dbReference>
<comment type="pathway">
    <text evidence="1 7 8">Cofactor biosynthesis; NAD(+) biosynthesis; NAD(+) from deamido-NAD(+) (L-Gln route): step 1/1.</text>
</comment>
<proteinExistence type="inferred from homology"/>